<evidence type="ECO:0000313" key="2">
    <source>
        <dbReference type="Proteomes" id="UP001158576"/>
    </source>
</evidence>
<protein>
    <submittedName>
        <fullName evidence="1">Oidioi.mRNA.OKI2018_I69.chr1.g3585.t1.cds</fullName>
    </submittedName>
</protein>
<organism evidence="1 2">
    <name type="scientific">Oikopleura dioica</name>
    <name type="common">Tunicate</name>
    <dbReference type="NCBI Taxonomy" id="34765"/>
    <lineage>
        <taxon>Eukaryota</taxon>
        <taxon>Metazoa</taxon>
        <taxon>Chordata</taxon>
        <taxon>Tunicata</taxon>
        <taxon>Appendicularia</taxon>
        <taxon>Copelata</taxon>
        <taxon>Oikopleuridae</taxon>
        <taxon>Oikopleura</taxon>
    </lineage>
</organism>
<accession>A0ABN7T035</accession>
<proteinExistence type="predicted"/>
<name>A0ABN7T035_OIKDI</name>
<dbReference type="InterPro" id="IPR036047">
    <property type="entry name" value="F-box-like_dom_sf"/>
</dbReference>
<dbReference type="EMBL" id="OU015566">
    <property type="protein sequence ID" value="CAG5107990.1"/>
    <property type="molecule type" value="Genomic_DNA"/>
</dbReference>
<evidence type="ECO:0000313" key="1">
    <source>
        <dbReference type="EMBL" id="CAG5107990.1"/>
    </source>
</evidence>
<keyword evidence="2" id="KW-1185">Reference proteome</keyword>
<sequence>MQIDDLPIELQAKIIEFTVKEDQKELQKIAQTSSQWKTLTEEICFWQPIFEKTIRESSIIQEYVGEKVIQSWRDKSRRFSSPKRSAYLQTLKKEVKILEHFFVQKF</sequence>
<dbReference type="Gene3D" id="1.20.1280.50">
    <property type="match status" value="1"/>
</dbReference>
<reference evidence="1 2" key="1">
    <citation type="submission" date="2021-04" db="EMBL/GenBank/DDBJ databases">
        <authorList>
            <person name="Bliznina A."/>
        </authorList>
    </citation>
    <scope>NUCLEOTIDE SEQUENCE [LARGE SCALE GENOMIC DNA]</scope>
</reference>
<dbReference type="Proteomes" id="UP001158576">
    <property type="component" value="Chromosome 1"/>
</dbReference>
<dbReference type="SUPFAM" id="SSF81383">
    <property type="entry name" value="F-box domain"/>
    <property type="match status" value="1"/>
</dbReference>
<gene>
    <name evidence="1" type="ORF">OKIOD_LOCUS12350</name>
</gene>